<dbReference type="GO" id="GO:0005164">
    <property type="term" value="F:tumor necrosis factor receptor binding"/>
    <property type="evidence" value="ECO:0007669"/>
    <property type="project" value="InterPro"/>
</dbReference>
<keyword evidence="3" id="KW-0202">Cytokine</keyword>
<keyword evidence="4 6" id="KW-0472">Membrane</keyword>
<reference evidence="8" key="1">
    <citation type="submission" date="2020-03" db="EMBL/GenBank/DDBJ databases">
        <authorList>
            <person name="Weist P."/>
        </authorList>
    </citation>
    <scope>NUCLEOTIDE SEQUENCE</scope>
</reference>
<keyword evidence="6" id="KW-0812">Transmembrane</keyword>
<dbReference type="Gene3D" id="2.60.120.40">
    <property type="match status" value="1"/>
</dbReference>
<name>A0A9N7VTT6_PLEPL</name>
<dbReference type="Pfam" id="PF00229">
    <property type="entry name" value="TNF"/>
    <property type="match status" value="1"/>
</dbReference>
<feature type="domain" description="THD" evidence="7">
    <location>
        <begin position="111"/>
        <end position="208"/>
    </location>
</feature>
<dbReference type="GO" id="GO:0016020">
    <property type="term" value="C:membrane"/>
    <property type="evidence" value="ECO:0007669"/>
    <property type="project" value="UniProtKB-SubCell"/>
</dbReference>
<evidence type="ECO:0000256" key="5">
    <source>
        <dbReference type="SAM" id="MobiDB-lite"/>
    </source>
</evidence>
<dbReference type="SUPFAM" id="SSF49842">
    <property type="entry name" value="TNF-like"/>
    <property type="match status" value="1"/>
</dbReference>
<dbReference type="InterPro" id="IPR006052">
    <property type="entry name" value="TNF_dom"/>
</dbReference>
<dbReference type="InterPro" id="IPR008983">
    <property type="entry name" value="Tumour_necrosis_fac-like_dom"/>
</dbReference>
<dbReference type="GO" id="GO:0005615">
    <property type="term" value="C:extracellular space"/>
    <property type="evidence" value="ECO:0007669"/>
    <property type="project" value="UniProtKB-KW"/>
</dbReference>
<keyword evidence="6" id="KW-1133">Transmembrane helix</keyword>
<keyword evidence="9" id="KW-1185">Reference proteome</keyword>
<evidence type="ECO:0000259" key="7">
    <source>
        <dbReference type="Pfam" id="PF00229"/>
    </source>
</evidence>
<comment type="similarity">
    <text evidence="2">Belongs to the tumor necrosis factor family.</text>
</comment>
<accession>A0A9N7VTT6</accession>
<comment type="caution">
    <text evidence="8">The sequence shown here is derived from an EMBL/GenBank/DDBJ whole genome shotgun (WGS) entry which is preliminary data.</text>
</comment>
<feature type="region of interest" description="Disordered" evidence="5">
    <location>
        <begin position="1"/>
        <end position="30"/>
    </location>
</feature>
<dbReference type="GO" id="GO:0006955">
    <property type="term" value="P:immune response"/>
    <property type="evidence" value="ECO:0007669"/>
    <property type="project" value="InterPro"/>
</dbReference>
<dbReference type="GO" id="GO:0005125">
    <property type="term" value="F:cytokine activity"/>
    <property type="evidence" value="ECO:0007669"/>
    <property type="project" value="UniProtKB-KW"/>
</dbReference>
<evidence type="ECO:0000256" key="3">
    <source>
        <dbReference type="ARBA" id="ARBA00022514"/>
    </source>
</evidence>
<feature type="transmembrane region" description="Helical" evidence="6">
    <location>
        <begin position="39"/>
        <end position="62"/>
    </location>
</feature>
<dbReference type="PANTHER" id="PTHR11471:SF57">
    <property type="entry name" value="CD154"/>
    <property type="match status" value="1"/>
</dbReference>
<dbReference type="PANTHER" id="PTHR11471">
    <property type="entry name" value="TUMOR NECROSIS FACTOR FAMILY MEMBER"/>
    <property type="match status" value="1"/>
</dbReference>
<evidence type="ECO:0000313" key="9">
    <source>
        <dbReference type="Proteomes" id="UP001153269"/>
    </source>
</evidence>
<dbReference type="EMBL" id="CADEAL010004325">
    <property type="protein sequence ID" value="CAB1457068.1"/>
    <property type="molecule type" value="Genomic_DNA"/>
</dbReference>
<evidence type="ECO:0000256" key="2">
    <source>
        <dbReference type="ARBA" id="ARBA00008670"/>
    </source>
</evidence>
<dbReference type="Proteomes" id="UP001153269">
    <property type="component" value="Unassembled WGS sequence"/>
</dbReference>
<sequence length="243" mass="27100">MINTYHTSVAPPPVPPRHSGSQTLLIPGPHPSPSHSKTLIRFLVGVAVLHLLLSVGGFIYLYHYEKTERFYAAEGKASLLTSDKQDTSYRAFAHLGVDRTTAETPKSGYLQWDMSNSARKNINYSYSSWLTVLQAGDYYVYSRVTFSKSHPVSPPVQHCQAEEEREEKEEILMKAYCNLGSPTVNGSEPRQCTATQGRVVTLEEGNQLGCLDREPFLCGLRWNSHSFWDVQTVGASGGAWTRT</sequence>
<evidence type="ECO:0000256" key="1">
    <source>
        <dbReference type="ARBA" id="ARBA00004370"/>
    </source>
</evidence>
<dbReference type="AlphaFoldDB" id="A0A9N7VTT6"/>
<comment type="subcellular location">
    <subcellularLocation>
        <location evidence="1">Membrane</location>
    </subcellularLocation>
</comment>
<proteinExistence type="inferred from homology"/>
<organism evidence="8 9">
    <name type="scientific">Pleuronectes platessa</name>
    <name type="common">European plaice</name>
    <dbReference type="NCBI Taxonomy" id="8262"/>
    <lineage>
        <taxon>Eukaryota</taxon>
        <taxon>Metazoa</taxon>
        <taxon>Chordata</taxon>
        <taxon>Craniata</taxon>
        <taxon>Vertebrata</taxon>
        <taxon>Euteleostomi</taxon>
        <taxon>Actinopterygii</taxon>
        <taxon>Neopterygii</taxon>
        <taxon>Teleostei</taxon>
        <taxon>Neoteleostei</taxon>
        <taxon>Acanthomorphata</taxon>
        <taxon>Carangaria</taxon>
        <taxon>Pleuronectiformes</taxon>
        <taxon>Pleuronectoidei</taxon>
        <taxon>Pleuronectidae</taxon>
        <taxon>Pleuronectes</taxon>
    </lineage>
</organism>
<gene>
    <name evidence="8" type="ORF">PLEPLA_LOCUS44872</name>
</gene>
<evidence type="ECO:0000313" key="8">
    <source>
        <dbReference type="EMBL" id="CAB1457068.1"/>
    </source>
</evidence>
<evidence type="ECO:0000256" key="4">
    <source>
        <dbReference type="ARBA" id="ARBA00023136"/>
    </source>
</evidence>
<evidence type="ECO:0000256" key="6">
    <source>
        <dbReference type="SAM" id="Phobius"/>
    </source>
</evidence>
<protein>
    <recommendedName>
        <fullName evidence="7">THD domain-containing protein</fullName>
    </recommendedName>
</protein>